<dbReference type="Proteomes" id="UP000789920">
    <property type="component" value="Unassembled WGS sequence"/>
</dbReference>
<keyword evidence="2" id="KW-1185">Reference proteome</keyword>
<name>A0ACA9QQN9_9GLOM</name>
<accession>A0ACA9QQN9</accession>
<evidence type="ECO:0000313" key="1">
    <source>
        <dbReference type="EMBL" id="CAG8758863.1"/>
    </source>
</evidence>
<dbReference type="EMBL" id="CAJVQC010035393">
    <property type="protein sequence ID" value="CAG8758863.1"/>
    <property type="molecule type" value="Genomic_DNA"/>
</dbReference>
<feature type="non-terminal residue" evidence="1">
    <location>
        <position position="50"/>
    </location>
</feature>
<comment type="caution">
    <text evidence="1">The sequence shown here is derived from an EMBL/GenBank/DDBJ whole genome shotgun (WGS) entry which is preliminary data.</text>
</comment>
<sequence>MIIDELLKTYNQNIAILFKEINLIEDINEKNLLDNIELEDEVQIDKIVGF</sequence>
<gene>
    <name evidence="1" type="ORF">RPERSI_LOCUS15004</name>
</gene>
<reference evidence="1" key="1">
    <citation type="submission" date="2021-06" db="EMBL/GenBank/DDBJ databases">
        <authorList>
            <person name="Kallberg Y."/>
            <person name="Tangrot J."/>
            <person name="Rosling A."/>
        </authorList>
    </citation>
    <scope>NUCLEOTIDE SEQUENCE</scope>
    <source>
        <strain evidence="1">MA461A</strain>
    </source>
</reference>
<proteinExistence type="predicted"/>
<evidence type="ECO:0000313" key="2">
    <source>
        <dbReference type="Proteomes" id="UP000789920"/>
    </source>
</evidence>
<protein>
    <submittedName>
        <fullName evidence="1">32717_t:CDS:1</fullName>
    </submittedName>
</protein>
<organism evidence="1 2">
    <name type="scientific">Racocetra persica</name>
    <dbReference type="NCBI Taxonomy" id="160502"/>
    <lineage>
        <taxon>Eukaryota</taxon>
        <taxon>Fungi</taxon>
        <taxon>Fungi incertae sedis</taxon>
        <taxon>Mucoromycota</taxon>
        <taxon>Glomeromycotina</taxon>
        <taxon>Glomeromycetes</taxon>
        <taxon>Diversisporales</taxon>
        <taxon>Gigasporaceae</taxon>
        <taxon>Racocetra</taxon>
    </lineage>
</organism>